<evidence type="ECO:0000256" key="1">
    <source>
        <dbReference type="SAM" id="SignalP"/>
    </source>
</evidence>
<dbReference type="GO" id="GO:0005506">
    <property type="term" value="F:iron ion binding"/>
    <property type="evidence" value="ECO:0007669"/>
    <property type="project" value="InterPro"/>
</dbReference>
<sequence>MVHLTSYLTTSVVLLASLGSGHPGHSVQEEAAERAAFLKRTPVQSRSLSHCASSLKAREIEDANVARRGDALKHLRQARGLSNNQYLKARDLDSVLGTDHHSNLTHVDPSTDPRILFASGGTCIVQPEVTQGPYYIAGELIRRNVAEDQEGVPLFIDIQLIDTNTCEPLRDIYTDIWHCNATGVYSGVVASGNGNQNDSSNIDTTFLRGVQPSGPDGVVRFESIFPGHYTGRAVHIHVVTHPANETKILPNGTIAGIYDGHSSHVGQIFFDQDLITEVEKTTPYSSNTQDLTLNADDSILETEADDTDPFMEYVLLGDSVSDGIFAWISIGVDGTRDDSLSPEGFWTEDGGEVNDDFVMNMAGMGDIGDFASSSGVAAAAATSA</sequence>
<keyword evidence="1" id="KW-0732">Signal</keyword>
<dbReference type="SUPFAM" id="SSF49482">
    <property type="entry name" value="Aromatic compound dioxygenase"/>
    <property type="match status" value="1"/>
</dbReference>
<dbReference type="InterPro" id="IPR015889">
    <property type="entry name" value="Intradiol_dOase_core"/>
</dbReference>
<dbReference type="RefSeq" id="XP_020055349.1">
    <property type="nucleotide sequence ID" value="XM_020198527.1"/>
</dbReference>
<feature type="signal peptide" evidence="1">
    <location>
        <begin position="1"/>
        <end position="23"/>
    </location>
</feature>
<dbReference type="EMBL" id="KV878979">
    <property type="protein sequence ID" value="OJJ99009.1"/>
    <property type="molecule type" value="Genomic_DNA"/>
</dbReference>
<dbReference type="Proteomes" id="UP000184546">
    <property type="component" value="Unassembled WGS sequence"/>
</dbReference>
<evidence type="ECO:0000313" key="2">
    <source>
        <dbReference type="EMBL" id="OJJ99009.1"/>
    </source>
</evidence>
<dbReference type="Gene3D" id="2.60.130.10">
    <property type="entry name" value="Aromatic compound dioxygenase"/>
    <property type="match status" value="1"/>
</dbReference>
<evidence type="ECO:0000313" key="3">
    <source>
        <dbReference type="Proteomes" id="UP000184546"/>
    </source>
</evidence>
<dbReference type="OrthoDB" id="121380at2759"/>
<reference evidence="3" key="1">
    <citation type="journal article" date="2017" name="Genome Biol.">
        <title>Comparative genomics reveals high biological diversity and specific adaptations in the industrially and medically important fungal genus Aspergillus.</title>
        <authorList>
            <person name="de Vries R.P."/>
            <person name="Riley R."/>
            <person name="Wiebenga A."/>
            <person name="Aguilar-Osorio G."/>
            <person name="Amillis S."/>
            <person name="Uchima C.A."/>
            <person name="Anderluh G."/>
            <person name="Asadollahi M."/>
            <person name="Askin M."/>
            <person name="Barry K."/>
            <person name="Battaglia E."/>
            <person name="Bayram O."/>
            <person name="Benocci T."/>
            <person name="Braus-Stromeyer S.A."/>
            <person name="Caldana C."/>
            <person name="Canovas D."/>
            <person name="Cerqueira G.C."/>
            <person name="Chen F."/>
            <person name="Chen W."/>
            <person name="Choi C."/>
            <person name="Clum A."/>
            <person name="Dos Santos R.A."/>
            <person name="Damasio A.R."/>
            <person name="Diallinas G."/>
            <person name="Emri T."/>
            <person name="Fekete E."/>
            <person name="Flipphi M."/>
            <person name="Freyberg S."/>
            <person name="Gallo A."/>
            <person name="Gournas C."/>
            <person name="Habgood R."/>
            <person name="Hainaut M."/>
            <person name="Harispe M.L."/>
            <person name="Henrissat B."/>
            <person name="Hilden K.S."/>
            <person name="Hope R."/>
            <person name="Hossain A."/>
            <person name="Karabika E."/>
            <person name="Karaffa L."/>
            <person name="Karanyi Z."/>
            <person name="Krasevec N."/>
            <person name="Kuo A."/>
            <person name="Kusch H."/>
            <person name="LaButti K."/>
            <person name="Lagendijk E.L."/>
            <person name="Lapidus A."/>
            <person name="Levasseur A."/>
            <person name="Lindquist E."/>
            <person name="Lipzen A."/>
            <person name="Logrieco A.F."/>
            <person name="MacCabe A."/>
            <person name="Maekelae M.R."/>
            <person name="Malavazi I."/>
            <person name="Melin P."/>
            <person name="Meyer V."/>
            <person name="Mielnichuk N."/>
            <person name="Miskei M."/>
            <person name="Molnar A.P."/>
            <person name="Mule G."/>
            <person name="Ngan C.Y."/>
            <person name="Orejas M."/>
            <person name="Orosz E."/>
            <person name="Ouedraogo J.P."/>
            <person name="Overkamp K.M."/>
            <person name="Park H.-S."/>
            <person name="Perrone G."/>
            <person name="Piumi F."/>
            <person name="Punt P.J."/>
            <person name="Ram A.F."/>
            <person name="Ramon A."/>
            <person name="Rauscher S."/>
            <person name="Record E."/>
            <person name="Riano-Pachon D.M."/>
            <person name="Robert V."/>
            <person name="Roehrig J."/>
            <person name="Ruller R."/>
            <person name="Salamov A."/>
            <person name="Salih N.S."/>
            <person name="Samson R.A."/>
            <person name="Sandor E."/>
            <person name="Sanguinetti M."/>
            <person name="Schuetze T."/>
            <person name="Sepcic K."/>
            <person name="Shelest E."/>
            <person name="Sherlock G."/>
            <person name="Sophianopoulou V."/>
            <person name="Squina F.M."/>
            <person name="Sun H."/>
            <person name="Susca A."/>
            <person name="Todd R.B."/>
            <person name="Tsang A."/>
            <person name="Unkles S.E."/>
            <person name="van de Wiele N."/>
            <person name="van Rossen-Uffink D."/>
            <person name="Oliveira J.V."/>
            <person name="Vesth T.C."/>
            <person name="Visser J."/>
            <person name="Yu J.-H."/>
            <person name="Zhou M."/>
            <person name="Andersen M.R."/>
            <person name="Archer D.B."/>
            <person name="Baker S.E."/>
            <person name="Benoit I."/>
            <person name="Brakhage A.A."/>
            <person name="Braus G.H."/>
            <person name="Fischer R."/>
            <person name="Frisvad J.C."/>
            <person name="Goldman G.H."/>
            <person name="Houbraken J."/>
            <person name="Oakley B."/>
            <person name="Pocsi I."/>
            <person name="Scazzocchio C."/>
            <person name="Seiboth B."/>
            <person name="vanKuyk P.A."/>
            <person name="Wortman J."/>
            <person name="Dyer P.S."/>
            <person name="Grigoriev I.V."/>
        </authorList>
    </citation>
    <scope>NUCLEOTIDE SEQUENCE [LARGE SCALE GENOMIC DNA]</scope>
    <source>
        <strain evidence="3">ATCC 16872 / CBS 172.66 / WB 5094</strain>
    </source>
</reference>
<evidence type="ECO:0008006" key="4">
    <source>
        <dbReference type="Google" id="ProtNLM"/>
    </source>
</evidence>
<dbReference type="AlphaFoldDB" id="A0A1L9WRY7"/>
<proteinExistence type="predicted"/>
<gene>
    <name evidence="2" type="ORF">ASPACDRAFT_1889419</name>
</gene>
<keyword evidence="3" id="KW-1185">Reference proteome</keyword>
<dbReference type="GO" id="GO:0016702">
    <property type="term" value="F:oxidoreductase activity, acting on single donors with incorporation of molecular oxygen, incorporation of two atoms of oxygen"/>
    <property type="evidence" value="ECO:0007669"/>
    <property type="project" value="InterPro"/>
</dbReference>
<protein>
    <recommendedName>
        <fullName evidence="4">Intradiol ring-cleavage dioxygenases domain-containing protein</fullName>
    </recommendedName>
</protein>
<dbReference type="GeneID" id="30972341"/>
<organism evidence="2 3">
    <name type="scientific">Aspergillus aculeatus (strain ATCC 16872 / CBS 172.66 / WB 5094)</name>
    <dbReference type="NCBI Taxonomy" id="690307"/>
    <lineage>
        <taxon>Eukaryota</taxon>
        <taxon>Fungi</taxon>
        <taxon>Dikarya</taxon>
        <taxon>Ascomycota</taxon>
        <taxon>Pezizomycotina</taxon>
        <taxon>Eurotiomycetes</taxon>
        <taxon>Eurotiomycetidae</taxon>
        <taxon>Eurotiales</taxon>
        <taxon>Aspergillaceae</taxon>
        <taxon>Aspergillus</taxon>
        <taxon>Aspergillus subgen. Circumdati</taxon>
    </lineage>
</organism>
<feature type="chain" id="PRO_5012589512" description="Intradiol ring-cleavage dioxygenases domain-containing protein" evidence="1">
    <location>
        <begin position="24"/>
        <end position="384"/>
    </location>
</feature>
<accession>A0A1L9WRY7</accession>
<dbReference type="PANTHER" id="PTHR34315:SF1">
    <property type="entry name" value="INTRADIOL RING-CLEAVAGE DIOXYGENASES DOMAIN-CONTAINING PROTEIN-RELATED"/>
    <property type="match status" value="1"/>
</dbReference>
<dbReference type="CDD" id="cd03457">
    <property type="entry name" value="intradiol_dioxygenase_like"/>
    <property type="match status" value="1"/>
</dbReference>
<name>A0A1L9WRY7_ASPA1</name>
<dbReference type="VEuPathDB" id="FungiDB:ASPACDRAFT_1889419"/>
<dbReference type="PANTHER" id="PTHR34315">
    <property type="match status" value="1"/>
</dbReference>
<dbReference type="OMA" id="FAGQNSC"/>
<dbReference type="STRING" id="690307.A0A1L9WRY7"/>